<protein>
    <submittedName>
        <fullName evidence="1">Uncharacterized protein</fullName>
    </submittedName>
</protein>
<accession>A0A0E9UXS0</accession>
<reference evidence="1" key="1">
    <citation type="submission" date="2014-11" db="EMBL/GenBank/DDBJ databases">
        <authorList>
            <person name="Amaro Gonzalez C."/>
        </authorList>
    </citation>
    <scope>NUCLEOTIDE SEQUENCE</scope>
</reference>
<evidence type="ECO:0000313" key="1">
    <source>
        <dbReference type="EMBL" id="JAH69985.1"/>
    </source>
</evidence>
<sequence>MISYQTESLYKKCNNHCLVNIR</sequence>
<organism evidence="1">
    <name type="scientific">Anguilla anguilla</name>
    <name type="common">European freshwater eel</name>
    <name type="synonym">Muraena anguilla</name>
    <dbReference type="NCBI Taxonomy" id="7936"/>
    <lineage>
        <taxon>Eukaryota</taxon>
        <taxon>Metazoa</taxon>
        <taxon>Chordata</taxon>
        <taxon>Craniata</taxon>
        <taxon>Vertebrata</taxon>
        <taxon>Euteleostomi</taxon>
        <taxon>Actinopterygii</taxon>
        <taxon>Neopterygii</taxon>
        <taxon>Teleostei</taxon>
        <taxon>Anguilliformes</taxon>
        <taxon>Anguillidae</taxon>
        <taxon>Anguilla</taxon>
    </lineage>
</organism>
<dbReference type="AlphaFoldDB" id="A0A0E9UXS0"/>
<proteinExistence type="predicted"/>
<name>A0A0E9UXS0_ANGAN</name>
<reference evidence="1" key="2">
    <citation type="journal article" date="2015" name="Fish Shellfish Immunol.">
        <title>Early steps in the European eel (Anguilla anguilla)-Vibrio vulnificus interaction in the gills: Role of the RtxA13 toxin.</title>
        <authorList>
            <person name="Callol A."/>
            <person name="Pajuelo D."/>
            <person name="Ebbesson L."/>
            <person name="Teles M."/>
            <person name="MacKenzie S."/>
            <person name="Amaro C."/>
        </authorList>
    </citation>
    <scope>NUCLEOTIDE SEQUENCE</scope>
</reference>
<dbReference type="EMBL" id="GBXM01038592">
    <property type="protein sequence ID" value="JAH69985.1"/>
    <property type="molecule type" value="Transcribed_RNA"/>
</dbReference>